<name>A0A3N4HG03_ASCIM</name>
<dbReference type="Proteomes" id="UP000275078">
    <property type="component" value="Unassembled WGS sequence"/>
</dbReference>
<proteinExistence type="predicted"/>
<reference evidence="2 3" key="1">
    <citation type="journal article" date="2018" name="Nat. Ecol. Evol.">
        <title>Pezizomycetes genomes reveal the molecular basis of ectomycorrhizal truffle lifestyle.</title>
        <authorList>
            <person name="Murat C."/>
            <person name="Payen T."/>
            <person name="Noel B."/>
            <person name="Kuo A."/>
            <person name="Morin E."/>
            <person name="Chen J."/>
            <person name="Kohler A."/>
            <person name="Krizsan K."/>
            <person name="Balestrini R."/>
            <person name="Da Silva C."/>
            <person name="Montanini B."/>
            <person name="Hainaut M."/>
            <person name="Levati E."/>
            <person name="Barry K.W."/>
            <person name="Belfiori B."/>
            <person name="Cichocki N."/>
            <person name="Clum A."/>
            <person name="Dockter R.B."/>
            <person name="Fauchery L."/>
            <person name="Guy J."/>
            <person name="Iotti M."/>
            <person name="Le Tacon F."/>
            <person name="Lindquist E.A."/>
            <person name="Lipzen A."/>
            <person name="Malagnac F."/>
            <person name="Mello A."/>
            <person name="Molinier V."/>
            <person name="Miyauchi S."/>
            <person name="Poulain J."/>
            <person name="Riccioni C."/>
            <person name="Rubini A."/>
            <person name="Sitrit Y."/>
            <person name="Splivallo R."/>
            <person name="Traeger S."/>
            <person name="Wang M."/>
            <person name="Zifcakova L."/>
            <person name="Wipf D."/>
            <person name="Zambonelli A."/>
            <person name="Paolocci F."/>
            <person name="Nowrousian M."/>
            <person name="Ottonello S."/>
            <person name="Baldrian P."/>
            <person name="Spatafora J.W."/>
            <person name="Henrissat B."/>
            <person name="Nagy L.G."/>
            <person name="Aury J.M."/>
            <person name="Wincker P."/>
            <person name="Grigoriev I.V."/>
            <person name="Bonfante P."/>
            <person name="Martin F.M."/>
        </authorList>
    </citation>
    <scope>NUCLEOTIDE SEQUENCE [LARGE SCALE GENOMIC DNA]</scope>
    <source>
        <strain evidence="2 3">RN42</strain>
    </source>
</reference>
<dbReference type="EMBL" id="ML119835">
    <property type="protein sequence ID" value="RPA73062.1"/>
    <property type="molecule type" value="Genomic_DNA"/>
</dbReference>
<evidence type="ECO:0000313" key="2">
    <source>
        <dbReference type="EMBL" id="RPA73062.1"/>
    </source>
</evidence>
<protein>
    <submittedName>
        <fullName evidence="2">Uncharacterized protein</fullName>
    </submittedName>
</protein>
<evidence type="ECO:0000256" key="1">
    <source>
        <dbReference type="SAM" id="MobiDB-lite"/>
    </source>
</evidence>
<organism evidence="2 3">
    <name type="scientific">Ascobolus immersus RN42</name>
    <dbReference type="NCBI Taxonomy" id="1160509"/>
    <lineage>
        <taxon>Eukaryota</taxon>
        <taxon>Fungi</taxon>
        <taxon>Dikarya</taxon>
        <taxon>Ascomycota</taxon>
        <taxon>Pezizomycotina</taxon>
        <taxon>Pezizomycetes</taxon>
        <taxon>Pezizales</taxon>
        <taxon>Ascobolaceae</taxon>
        <taxon>Ascobolus</taxon>
    </lineage>
</organism>
<evidence type="ECO:0000313" key="3">
    <source>
        <dbReference type="Proteomes" id="UP000275078"/>
    </source>
</evidence>
<dbReference type="AlphaFoldDB" id="A0A3N4HG03"/>
<feature type="region of interest" description="Disordered" evidence="1">
    <location>
        <begin position="143"/>
        <end position="221"/>
    </location>
</feature>
<sequence length="221" mass="24455">MPSALGGGKGMDLIYGLCARLHDRTPGELKDKLEKHLGIAIAAAQAQKNVTLFIKRVVDMTVAKKEAAPARIRGQMVFPTAGDKIPHIRISDYHTPGKIDSEFHKGVMGVLEAPDGYETRFYITKDHTNIKKCSVRLVHPYDQEEKQDGDEEAPGQFEHSQFAYDREEDFGRGVSHNRHSGRGEDKKGLTKPPNAAVASTKSEPSSTRRRTPPPGKGRERS</sequence>
<accession>A0A3N4HG03</accession>
<keyword evidence="3" id="KW-1185">Reference proteome</keyword>
<gene>
    <name evidence="2" type="ORF">BJ508DRAFT_334453</name>
</gene>